<keyword evidence="1" id="KW-0472">Membrane</keyword>
<proteinExistence type="predicted"/>
<reference evidence="2 3" key="1">
    <citation type="submission" date="2023-10" db="EMBL/GenBank/DDBJ databases">
        <title>SFO-1, KPC-2, NDM-1 were first reported in Portuguese citrobacter collected clinically.</title>
        <authorList>
            <person name="Guo K."/>
        </authorList>
    </citation>
    <scope>NUCLEOTIDE SEQUENCE [LARGE SCALE GENOMIC DNA]</scope>
    <source>
        <strain evidence="2 3">L2724hy</strain>
    </source>
</reference>
<evidence type="ECO:0000313" key="3">
    <source>
        <dbReference type="Proteomes" id="UP001302613"/>
    </source>
</evidence>
<protein>
    <submittedName>
        <fullName evidence="2">DUF1240 domain-containing protein</fullName>
    </submittedName>
</protein>
<feature type="transmembrane region" description="Helical" evidence="1">
    <location>
        <begin position="21"/>
        <end position="41"/>
    </location>
</feature>
<sequence length="175" mass="20051">MAEIIDMKHNINLVNIKKRCNLFLCIFIFWGGTWVEYIASVPDLTDLIESRSIVYFFWGSFCMFFMIPVTGCFTLGTAYLAFAKSMQPPKFFDRTFTIVFHVAGVGFVIGNIFSFIVIFYPLGTNYVLCEHPGPTSGTYYTRTEEICEQVKHLRKTRASKDIPKLKDQLDGILPP</sequence>
<accession>A0ABZ0H2C6</accession>
<name>A0ABZ0H2C6_9ENTR</name>
<dbReference type="EMBL" id="CP136601">
    <property type="protein sequence ID" value="WOH43882.1"/>
    <property type="molecule type" value="Genomic_DNA"/>
</dbReference>
<organism evidence="2 3">
    <name type="scientific">Citrobacter portucalensis</name>
    <dbReference type="NCBI Taxonomy" id="1639133"/>
    <lineage>
        <taxon>Bacteria</taxon>
        <taxon>Pseudomonadati</taxon>
        <taxon>Pseudomonadota</taxon>
        <taxon>Gammaproteobacteria</taxon>
        <taxon>Enterobacterales</taxon>
        <taxon>Enterobacteriaceae</taxon>
        <taxon>Citrobacter</taxon>
        <taxon>Citrobacter freundii complex</taxon>
    </lineage>
</organism>
<keyword evidence="3" id="KW-1185">Reference proteome</keyword>
<feature type="transmembrane region" description="Helical" evidence="1">
    <location>
        <begin position="53"/>
        <end position="83"/>
    </location>
</feature>
<dbReference type="Proteomes" id="UP001302613">
    <property type="component" value="Chromosome"/>
</dbReference>
<keyword evidence="1" id="KW-1133">Transmembrane helix</keyword>
<keyword evidence="1" id="KW-0812">Transmembrane</keyword>
<evidence type="ECO:0000256" key="1">
    <source>
        <dbReference type="SAM" id="Phobius"/>
    </source>
</evidence>
<dbReference type="RefSeq" id="WP_234103012.1">
    <property type="nucleotide sequence ID" value="NZ_CP136601.1"/>
</dbReference>
<gene>
    <name evidence="2" type="ORF">RY846_01425</name>
</gene>
<feature type="transmembrane region" description="Helical" evidence="1">
    <location>
        <begin position="95"/>
        <end position="122"/>
    </location>
</feature>
<evidence type="ECO:0000313" key="2">
    <source>
        <dbReference type="EMBL" id="WOH43882.1"/>
    </source>
</evidence>